<evidence type="ECO:0000313" key="1">
    <source>
        <dbReference type="EMBL" id="GHF63435.1"/>
    </source>
</evidence>
<keyword evidence="4" id="KW-1185">Reference proteome</keyword>
<organism evidence="2 3">
    <name type="scientific">Deinococcus metalli</name>
    <dbReference type="NCBI Taxonomy" id="1141878"/>
    <lineage>
        <taxon>Bacteria</taxon>
        <taxon>Thermotogati</taxon>
        <taxon>Deinococcota</taxon>
        <taxon>Deinococci</taxon>
        <taxon>Deinococcales</taxon>
        <taxon>Deinococcaceae</taxon>
        <taxon>Deinococcus</taxon>
    </lineage>
</organism>
<reference evidence="1" key="1">
    <citation type="journal article" date="2014" name="Int. J. Syst. Evol. Microbiol.">
        <title>Complete genome of a new Firmicutes species belonging to the dominant human colonic microbiota ('Ruminococcus bicirculans') reveals two chromosomes and a selective capacity to utilize plant glucans.</title>
        <authorList>
            <consortium name="NISC Comparative Sequencing Program"/>
            <person name="Wegmann U."/>
            <person name="Louis P."/>
            <person name="Goesmann A."/>
            <person name="Henrissat B."/>
            <person name="Duncan S.H."/>
            <person name="Flint H.J."/>
        </authorList>
    </citation>
    <scope>NUCLEOTIDE SEQUENCE</scope>
    <source>
        <strain evidence="1">CGMCC 1.18437</strain>
    </source>
</reference>
<dbReference type="RefSeq" id="WP_184115933.1">
    <property type="nucleotide sequence ID" value="NZ_BNAJ01000018.1"/>
</dbReference>
<reference evidence="2 3" key="3">
    <citation type="submission" date="2020-08" db="EMBL/GenBank/DDBJ databases">
        <title>Genomic Encyclopedia of Type Strains, Phase IV (KMG-IV): sequencing the most valuable type-strain genomes for metagenomic binning, comparative biology and taxonomic classification.</title>
        <authorList>
            <person name="Goeker M."/>
        </authorList>
    </citation>
    <scope>NUCLEOTIDE SEQUENCE [LARGE SCALE GENOMIC DNA]</scope>
    <source>
        <strain evidence="2 3">DSM 27521</strain>
    </source>
</reference>
<evidence type="ECO:0008006" key="5">
    <source>
        <dbReference type="Google" id="ProtNLM"/>
    </source>
</evidence>
<dbReference type="AlphaFoldDB" id="A0A7W8KLW7"/>
<name>A0A7W8KLW7_9DEIO</name>
<accession>A0A7W8KLW7</accession>
<dbReference type="Proteomes" id="UP000619376">
    <property type="component" value="Unassembled WGS sequence"/>
</dbReference>
<reference evidence="1" key="4">
    <citation type="submission" date="2024-05" db="EMBL/GenBank/DDBJ databases">
        <authorList>
            <person name="Sun Q."/>
            <person name="Zhou Y."/>
        </authorList>
    </citation>
    <scope>NUCLEOTIDE SEQUENCE</scope>
    <source>
        <strain evidence="1">CGMCC 1.18437</strain>
    </source>
</reference>
<reference evidence="4" key="2">
    <citation type="journal article" date="2019" name="Int. J. Syst. Evol. Microbiol.">
        <title>The Global Catalogue of Microorganisms (GCM) 10K type strain sequencing project: providing services to taxonomists for standard genome sequencing and annotation.</title>
        <authorList>
            <consortium name="The Broad Institute Genomics Platform"/>
            <consortium name="The Broad Institute Genome Sequencing Center for Infectious Disease"/>
            <person name="Wu L."/>
            <person name="Ma J."/>
        </authorList>
    </citation>
    <scope>NUCLEOTIDE SEQUENCE [LARGE SCALE GENOMIC DNA]</scope>
    <source>
        <strain evidence="4">CGMCC 1.18437</strain>
    </source>
</reference>
<proteinExistence type="predicted"/>
<protein>
    <recommendedName>
        <fullName evidence="5">NERD domain-containing protein</fullName>
    </recommendedName>
</protein>
<evidence type="ECO:0000313" key="3">
    <source>
        <dbReference type="Proteomes" id="UP000539473"/>
    </source>
</evidence>
<gene>
    <name evidence="1" type="ORF">GCM10017781_44220</name>
    <name evidence="2" type="ORF">HNQ07_004514</name>
</gene>
<comment type="caution">
    <text evidence="2">The sequence shown here is derived from an EMBL/GenBank/DDBJ whole genome shotgun (WGS) entry which is preliminary data.</text>
</comment>
<dbReference type="Proteomes" id="UP000539473">
    <property type="component" value="Unassembled WGS sequence"/>
</dbReference>
<sequence length="1212" mass="132996">MTPWSDFSTTLTPFSPLALLRAAAALTLCPQNADRLLRLGAFAQAVLTVAPTQTGRSPDVQELRMLVNRAGSASGFSVMEDPSDNTFTEHLVLPYGDFVVFPGIEEEAVHHAEQLLEAARTLRQHEISDLDHAVRTCVALLTISDDVHRRSARFTNSGEVEQSPYLPGESDLAGLMDAATYSASQLTELLAARGLVLGDLARCITHLGAAAHHSPMLDGGMLSLQPIVSVGEQYVVFPVGYVLRAVRHLLLSPSTFTAVLEARYYAIAWAGVQTSLRRMGIVERLPGFTGKLTLPIHSAAFQIDRDTVLHVVLVGDPFRNYRPHDLFQPSDLSALQTPLDDSYAALATSLTVSSPAGPHVFSLVVFEGLGNLVQLPSLTARTAYALSVAVSDLDLMSYDFAGNPLGLLYFAQAVDGLFRRHHLGPVGMLDLFDAYCRHHDSFYLSDQAPPATLFVMPGGAGTVRRERRIELATHGVRYGPETIKVTNFYLDPTIRIFQSTDLLREGLLNFVVEGAFRCWVVAERGGAPGINLPMLAETLAYWLWQLLAHPVIKPPQADVPLRVVIVAVPPLPVDPAAALPGLRLLVAAARFTVVIQVDETFTAAFTTPDNTPERTWMHAVLDALIEVMVFHGTPVPWPSSEAVVAEVMGDPAKKKISVVDRPTLLLDGRGLGRSRVVQEHQVSRSLDDLANDLGPEFPVGTVLEGKAASTLLNAAVAKLFGQFTRLADELGAEAALPYFVQQHEATVTRTAVRQLNFEFTRRCFAAHPVIVRRLQEEYGQNNNTAIASRFVLEYLATRQPTGSFPPTLERYDRLVALASLIHAFGTNSDLAFHELSQVTAEILPSGRVATARGAYEPARAAFEVTMFSDVTRESLRIAQAYLGNDGARDDQLPARQELDTAMLAEVGWTLSDLLLFLDGVSALPGGAGGVEQRAEPEFVAAIAQELGWDEEAVRRCLAEFSLTGRAAFLRPSQPWRREDVEPWRFNRGLSYLRRPIILWQDGPALRVIWGPRAVTSAAHYLLDLLQTGRYRARSTALRRVLGDVNTRRGRAFNRQVAAFVLSLGLRPVQEQAKVFGAVRMRDGQGQDLGDIDVFAVDEPGRRIYCVECKNFAVARTAAEVHGLVEELEHGRPGERSIVERHVRRVDHVRDQLSAVLEHFSFSPGGWVVEGLIVFKHDSVAYPLSASPLPVLSFEQFAQRMTASCAPTRRQAY</sequence>
<evidence type="ECO:0000313" key="4">
    <source>
        <dbReference type="Proteomes" id="UP000619376"/>
    </source>
</evidence>
<dbReference type="EMBL" id="JACHFK010000018">
    <property type="protein sequence ID" value="MBB5379004.1"/>
    <property type="molecule type" value="Genomic_DNA"/>
</dbReference>
<dbReference type="EMBL" id="BNAJ01000018">
    <property type="protein sequence ID" value="GHF63435.1"/>
    <property type="molecule type" value="Genomic_DNA"/>
</dbReference>
<evidence type="ECO:0000313" key="2">
    <source>
        <dbReference type="EMBL" id="MBB5379004.1"/>
    </source>
</evidence>